<dbReference type="Proteomes" id="UP000319557">
    <property type="component" value="Chromosome"/>
</dbReference>
<evidence type="ECO:0000256" key="1">
    <source>
        <dbReference type="ARBA" id="ARBA00000085"/>
    </source>
</evidence>
<sequence length="480" mass="52333">MNDIQHLTDHARAFEEITERVLLEMFGVSTSNCSDVCESSSLKTNKNFIVSIYYTGTVFGEYVIAMDEETAARVIGLDGPIIEQTQPEIREMICDAISETLNTIVGEAIVQLQGSYAKLTVTSPRVYFGEVRYPQFRTRSATLNTDVGEIECHFCLDLMRLDLATSYDEAMASLVEINGKLKAANRHLAEQQAQLVHSEKMASIGMLASGVAHEINNPLFFVDTNLNALCDYVHVIESTISDYEQLCATLLDSDAPVIGSDGNMLNGADVAPDTRNQQRDIKYVLNDTKLLVRESRDGVIRIKDIVKGLKDFSNLDRSGIVDADLNAIVVNAVNMIQSTLDDTSKIELKLGEMVALACNAGEIAQVCSIVILNAVQATPQDGRIRVTTSASDSESWLVVDDNGSGIPAEELDQIFDPFFTTKPEGEGTGLGLSIAYGIVRTHGGTITVESELGVGTKVIVRLPNESVQEELDEAECDAFI</sequence>
<dbReference type="Gene3D" id="1.10.287.130">
    <property type="match status" value="1"/>
</dbReference>
<feature type="coiled-coil region" evidence="4">
    <location>
        <begin position="174"/>
        <end position="201"/>
    </location>
</feature>
<dbReference type="KEGG" id="ruv:EC9_36800"/>
<dbReference type="Pfam" id="PF13690">
    <property type="entry name" value="CheX"/>
    <property type="match status" value="1"/>
</dbReference>
<dbReference type="InterPro" id="IPR036890">
    <property type="entry name" value="HATPase_C_sf"/>
</dbReference>
<dbReference type="EC" id="2.7.13.3" evidence="2"/>
<dbReference type="PRINTS" id="PR00344">
    <property type="entry name" value="BCTRLSENSOR"/>
</dbReference>
<dbReference type="InterPro" id="IPR028976">
    <property type="entry name" value="CheC-like_sf"/>
</dbReference>
<proteinExistence type="predicted"/>
<evidence type="ECO:0000259" key="5">
    <source>
        <dbReference type="PROSITE" id="PS50109"/>
    </source>
</evidence>
<evidence type="ECO:0000256" key="4">
    <source>
        <dbReference type="SAM" id="Coils"/>
    </source>
</evidence>
<accession>A0A517M3N8</accession>
<dbReference type="InterPro" id="IPR004358">
    <property type="entry name" value="Sig_transdc_His_kin-like_C"/>
</dbReference>
<feature type="domain" description="Histidine kinase" evidence="5">
    <location>
        <begin position="210"/>
        <end position="466"/>
    </location>
</feature>
<dbReference type="SMART" id="SM00387">
    <property type="entry name" value="HATPase_c"/>
    <property type="match status" value="1"/>
</dbReference>
<keyword evidence="4" id="KW-0175">Coiled coil</keyword>
<keyword evidence="3" id="KW-0145">Chemotaxis</keyword>
<name>A0A517M3N8_9BACT</name>
<dbReference type="Pfam" id="PF02518">
    <property type="entry name" value="HATPase_c"/>
    <property type="match status" value="1"/>
</dbReference>
<dbReference type="GO" id="GO:0004673">
    <property type="term" value="F:protein histidine kinase activity"/>
    <property type="evidence" value="ECO:0007669"/>
    <property type="project" value="UniProtKB-EC"/>
</dbReference>
<evidence type="ECO:0000256" key="2">
    <source>
        <dbReference type="ARBA" id="ARBA00012438"/>
    </source>
</evidence>
<keyword evidence="7" id="KW-1185">Reference proteome</keyword>
<dbReference type="PANTHER" id="PTHR43065:SF50">
    <property type="entry name" value="HISTIDINE KINASE"/>
    <property type="match status" value="1"/>
</dbReference>
<dbReference type="InterPro" id="IPR028051">
    <property type="entry name" value="CheX-like_dom"/>
</dbReference>
<dbReference type="SUPFAM" id="SSF103039">
    <property type="entry name" value="CheC-like"/>
    <property type="match status" value="1"/>
</dbReference>
<keyword evidence="6" id="KW-0808">Transferase</keyword>
<reference evidence="6 7" key="1">
    <citation type="submission" date="2019-02" db="EMBL/GenBank/DDBJ databases">
        <title>Deep-cultivation of Planctomycetes and their phenomic and genomic characterization uncovers novel biology.</title>
        <authorList>
            <person name="Wiegand S."/>
            <person name="Jogler M."/>
            <person name="Boedeker C."/>
            <person name="Pinto D."/>
            <person name="Vollmers J."/>
            <person name="Rivas-Marin E."/>
            <person name="Kohn T."/>
            <person name="Peeters S.H."/>
            <person name="Heuer A."/>
            <person name="Rast P."/>
            <person name="Oberbeckmann S."/>
            <person name="Bunk B."/>
            <person name="Jeske O."/>
            <person name="Meyerdierks A."/>
            <person name="Storesund J.E."/>
            <person name="Kallscheuer N."/>
            <person name="Luecker S."/>
            <person name="Lage O.M."/>
            <person name="Pohl T."/>
            <person name="Merkel B.J."/>
            <person name="Hornburger P."/>
            <person name="Mueller R.-W."/>
            <person name="Bruemmer F."/>
            <person name="Labrenz M."/>
            <person name="Spormann A.M."/>
            <person name="Op den Camp H."/>
            <person name="Overmann J."/>
            <person name="Amann R."/>
            <person name="Jetten M.S.M."/>
            <person name="Mascher T."/>
            <person name="Medema M.H."/>
            <person name="Devos D.P."/>
            <person name="Kaster A.-K."/>
            <person name="Ovreas L."/>
            <person name="Rohde M."/>
            <person name="Galperin M.Y."/>
            <person name="Jogler C."/>
        </authorList>
    </citation>
    <scope>NUCLEOTIDE SEQUENCE [LARGE SCALE GENOMIC DNA]</scope>
    <source>
        <strain evidence="6 7">EC9</strain>
    </source>
</reference>
<dbReference type="SUPFAM" id="SSF55874">
    <property type="entry name" value="ATPase domain of HSP90 chaperone/DNA topoisomerase II/histidine kinase"/>
    <property type="match status" value="1"/>
</dbReference>
<dbReference type="AlphaFoldDB" id="A0A517M3N8"/>
<dbReference type="Gene3D" id="3.40.1550.10">
    <property type="entry name" value="CheC-like"/>
    <property type="match status" value="1"/>
</dbReference>
<gene>
    <name evidence="6" type="primary">zraS_5</name>
    <name evidence="6" type="ORF">EC9_36800</name>
</gene>
<dbReference type="PANTHER" id="PTHR43065">
    <property type="entry name" value="SENSOR HISTIDINE KINASE"/>
    <property type="match status" value="1"/>
</dbReference>
<evidence type="ECO:0000313" key="6">
    <source>
        <dbReference type="EMBL" id="QDS89480.1"/>
    </source>
</evidence>
<protein>
    <recommendedName>
        <fullName evidence="2">histidine kinase</fullName>
        <ecNumber evidence="2">2.7.13.3</ecNumber>
    </recommendedName>
</protein>
<comment type="catalytic activity">
    <reaction evidence="1">
        <text>ATP + protein L-histidine = ADP + protein N-phospho-L-histidine.</text>
        <dbReference type="EC" id="2.7.13.3"/>
    </reaction>
</comment>
<evidence type="ECO:0000313" key="7">
    <source>
        <dbReference type="Proteomes" id="UP000319557"/>
    </source>
</evidence>
<dbReference type="Gene3D" id="3.30.565.10">
    <property type="entry name" value="Histidine kinase-like ATPase, C-terminal domain"/>
    <property type="match status" value="1"/>
</dbReference>
<dbReference type="InterPro" id="IPR005467">
    <property type="entry name" value="His_kinase_dom"/>
</dbReference>
<dbReference type="PROSITE" id="PS50109">
    <property type="entry name" value="HIS_KIN"/>
    <property type="match status" value="1"/>
</dbReference>
<dbReference type="GO" id="GO:0006935">
    <property type="term" value="P:chemotaxis"/>
    <property type="evidence" value="ECO:0007669"/>
    <property type="project" value="UniProtKB-KW"/>
</dbReference>
<organism evidence="6 7">
    <name type="scientific">Rosistilla ulvae</name>
    <dbReference type="NCBI Taxonomy" id="1930277"/>
    <lineage>
        <taxon>Bacteria</taxon>
        <taxon>Pseudomonadati</taxon>
        <taxon>Planctomycetota</taxon>
        <taxon>Planctomycetia</taxon>
        <taxon>Pirellulales</taxon>
        <taxon>Pirellulaceae</taxon>
        <taxon>Rosistilla</taxon>
    </lineage>
</organism>
<dbReference type="EMBL" id="CP036261">
    <property type="protein sequence ID" value="QDS89480.1"/>
    <property type="molecule type" value="Genomic_DNA"/>
</dbReference>
<evidence type="ECO:0000256" key="3">
    <source>
        <dbReference type="ARBA" id="ARBA00022500"/>
    </source>
</evidence>
<dbReference type="InterPro" id="IPR003594">
    <property type="entry name" value="HATPase_dom"/>
</dbReference>